<sequence length="219" mass="26019">MAQEIVRLSDYQMSRDLKNAWELISLVSCACDQYDMSHVADRFLVFPEFENNKIKHSFFEKNCILMSYSFMKGIYTNNAIGEGLAVALHSMLMDLQKYSERPFCIDTFECKLRFNLRGKGKLVPLQQLLKEAIDSCRDEEVINAVERFWLYLRRNDEEIFDLQKLIVLIRTLDFVEQRDCSLLERQIAKKALQKIELMAIEHMEYEDNYFLNERIKELL</sequence>
<keyword evidence="2" id="KW-1185">Reference proteome</keyword>
<evidence type="ECO:0000313" key="1">
    <source>
        <dbReference type="EMBL" id="TKB01998.1"/>
    </source>
</evidence>
<organism evidence="1 2">
    <name type="scientific">Alteromonas portus</name>
    <dbReference type="NCBI Taxonomy" id="2565549"/>
    <lineage>
        <taxon>Bacteria</taxon>
        <taxon>Pseudomonadati</taxon>
        <taxon>Pseudomonadota</taxon>
        <taxon>Gammaproteobacteria</taxon>
        <taxon>Alteromonadales</taxon>
        <taxon>Alteromonadaceae</taxon>
        <taxon>Alteromonas/Salinimonas group</taxon>
        <taxon>Alteromonas</taxon>
    </lineage>
</organism>
<comment type="caution">
    <text evidence="1">The sequence shown here is derived from an EMBL/GenBank/DDBJ whole genome shotgun (WGS) entry which is preliminary data.</text>
</comment>
<dbReference type="AlphaFoldDB" id="A0A4U0ZCL3"/>
<accession>A0A4U0ZCL3</accession>
<reference evidence="1 2" key="1">
    <citation type="submission" date="2019-04" db="EMBL/GenBank/DDBJ databases">
        <title>Alteromonas portus sp. nov., an alginate lyase-excreting marine bacterium.</title>
        <authorList>
            <person name="Huang H."/>
            <person name="Mo K."/>
            <person name="Bao S."/>
        </authorList>
    </citation>
    <scope>NUCLEOTIDE SEQUENCE [LARGE SCALE GENOMIC DNA]</scope>
    <source>
        <strain evidence="1 2">HB161718</strain>
    </source>
</reference>
<gene>
    <name evidence="1" type="ORF">E5672_15990</name>
</gene>
<proteinExistence type="predicted"/>
<evidence type="ECO:0000313" key="2">
    <source>
        <dbReference type="Proteomes" id="UP000305471"/>
    </source>
</evidence>
<dbReference type="Proteomes" id="UP000305471">
    <property type="component" value="Unassembled WGS sequence"/>
</dbReference>
<dbReference type="RefSeq" id="WP_136783121.1">
    <property type="nucleotide sequence ID" value="NZ_SWCO01000009.1"/>
</dbReference>
<name>A0A4U0ZCL3_9ALTE</name>
<protein>
    <submittedName>
        <fullName evidence="1">Uncharacterized protein</fullName>
    </submittedName>
</protein>
<dbReference type="EMBL" id="SWCO01000009">
    <property type="protein sequence ID" value="TKB01998.1"/>
    <property type="molecule type" value="Genomic_DNA"/>
</dbReference>